<comment type="caution">
    <text evidence="2">The sequence shown here is derived from an EMBL/GenBank/DDBJ whole genome shotgun (WGS) entry which is preliminary data.</text>
</comment>
<accession>A0ABW8Y4C7</accession>
<dbReference type="Proteomes" id="UP001629058">
    <property type="component" value="Unassembled WGS sequence"/>
</dbReference>
<dbReference type="EMBL" id="JBELPY010000004">
    <property type="protein sequence ID" value="MFL9834211.1"/>
    <property type="molecule type" value="Genomic_DNA"/>
</dbReference>
<name>A0ABW8Y4C7_9FLAO</name>
<dbReference type="RefSeq" id="WP_408089818.1">
    <property type="nucleotide sequence ID" value="NZ_JBELPY010000004.1"/>
</dbReference>
<evidence type="ECO:0000313" key="3">
    <source>
        <dbReference type="Proteomes" id="UP001629058"/>
    </source>
</evidence>
<evidence type="ECO:0000256" key="1">
    <source>
        <dbReference type="SAM" id="MobiDB-lite"/>
    </source>
</evidence>
<feature type="compositionally biased region" description="Basic and acidic residues" evidence="1">
    <location>
        <begin position="453"/>
        <end position="470"/>
    </location>
</feature>
<protein>
    <recommendedName>
        <fullName evidence="4">Tetratricopeptide repeat-containing protein</fullName>
    </recommendedName>
</protein>
<organism evidence="2 3">
    <name type="scientific">Chryseobacterium terrae</name>
    <dbReference type="NCBI Taxonomy" id="3163299"/>
    <lineage>
        <taxon>Bacteria</taxon>
        <taxon>Pseudomonadati</taxon>
        <taxon>Bacteroidota</taxon>
        <taxon>Flavobacteriia</taxon>
        <taxon>Flavobacteriales</taxon>
        <taxon>Weeksellaceae</taxon>
        <taxon>Chryseobacterium group</taxon>
        <taxon>Chryseobacterium</taxon>
    </lineage>
</organism>
<gene>
    <name evidence="2" type="ORF">ABS765_09230</name>
</gene>
<feature type="region of interest" description="Disordered" evidence="1">
    <location>
        <begin position="400"/>
        <end position="548"/>
    </location>
</feature>
<proteinExistence type="predicted"/>
<feature type="region of interest" description="Disordered" evidence="1">
    <location>
        <begin position="247"/>
        <end position="273"/>
    </location>
</feature>
<feature type="compositionally biased region" description="Basic and acidic residues" evidence="1">
    <location>
        <begin position="400"/>
        <end position="414"/>
    </location>
</feature>
<reference evidence="2 3" key="1">
    <citation type="submission" date="2024-06" db="EMBL/GenBank/DDBJ databases">
        <authorList>
            <person name="Kaempfer P."/>
            <person name="Viver T."/>
        </authorList>
    </citation>
    <scope>NUCLEOTIDE SEQUENCE [LARGE SCALE GENOMIC DNA]</scope>
    <source>
        <strain evidence="2 3">ST-37</strain>
    </source>
</reference>
<evidence type="ECO:0000313" key="2">
    <source>
        <dbReference type="EMBL" id="MFL9834211.1"/>
    </source>
</evidence>
<evidence type="ECO:0008006" key="4">
    <source>
        <dbReference type="Google" id="ProtNLM"/>
    </source>
</evidence>
<feature type="compositionally biased region" description="Basic and acidic residues" evidence="1">
    <location>
        <begin position="485"/>
        <end position="515"/>
    </location>
</feature>
<keyword evidence="3" id="KW-1185">Reference proteome</keyword>
<sequence>MMNPRVLELLSNPKNIQSEDLHLLKEEINSFPYIQNIRALHLYGVHLFDKENYQKELSTTAAYTTDKKILYQLINGKIQQRKIETVEKETQPIVDKSEANKTQNNKEPFWWVNEKRTFPKHDYKTVAENLATPKSEIKHVVVNGERNRILFEGEENFLDEKNTETIDLESTLESGVIVTQKSSFPIKRPVDAEKNPESENEDFETGNVAETAKSEVIINEDVIDSEKADGKITNEAEVSFLEIETVKPETESQSEELIENKNSTENVEEENTPEVLKSEVIINDDVIDSEKAVEKITDESKVSFLEIDTFKTETESQSENSAEALNTETIINEDKIDSKDVAEKINDDSELSFHGTDSFLPEIKIEAPVSDQINPVEAPKSNINKHEDEMRRLIEEVEKKMKAHKKEAEEKTIETEVETGGEISFAETQDFVVSNEKTEEKAEVSQETQENSSEEKNNDSVLEEIKEENSGWKPMTLESFAPDSFSKKIELESVKEEKTEEIKEISEENISEEKQATITENTSENSDKIEIQEVESDNFIEEKEEKEDEARVMNVSFFGTDISSLAIKKEEQNLPQEKVEEKTLNEEKQAPLDSNVPGFINTWQSWLKIDRTEEIEKAKTEVKNKAIESFIENNPKISQLKDEVTFVVKEKTDDISHLMTETLANLYVEQKLYTKAINAFQILVNKHPERKEYFENKIQEIKDNRGKN</sequence>